<evidence type="ECO:0000256" key="2">
    <source>
        <dbReference type="SAM" id="Phobius"/>
    </source>
</evidence>
<evidence type="ECO:0000313" key="4">
    <source>
        <dbReference type="Proteomes" id="UP001642484"/>
    </source>
</evidence>
<name>A0ABP0HXD3_9DINO</name>
<organism evidence="3 4">
    <name type="scientific">Durusdinium trenchii</name>
    <dbReference type="NCBI Taxonomy" id="1381693"/>
    <lineage>
        <taxon>Eukaryota</taxon>
        <taxon>Sar</taxon>
        <taxon>Alveolata</taxon>
        <taxon>Dinophyceae</taxon>
        <taxon>Suessiales</taxon>
        <taxon>Symbiodiniaceae</taxon>
        <taxon>Durusdinium</taxon>
    </lineage>
</organism>
<protein>
    <submittedName>
        <fullName evidence="3">Uncharacterized protein</fullName>
    </submittedName>
</protein>
<feature type="region of interest" description="Disordered" evidence="1">
    <location>
        <begin position="57"/>
        <end position="81"/>
    </location>
</feature>
<feature type="transmembrane region" description="Helical" evidence="2">
    <location>
        <begin position="212"/>
        <end position="230"/>
    </location>
</feature>
<dbReference type="EMBL" id="CAXAMN010001436">
    <property type="protein sequence ID" value="CAK8994353.1"/>
    <property type="molecule type" value="Genomic_DNA"/>
</dbReference>
<gene>
    <name evidence="3" type="ORF">CCMP2556_LOCUS3605</name>
</gene>
<accession>A0ABP0HXD3</accession>
<comment type="caution">
    <text evidence="3">The sequence shown here is derived from an EMBL/GenBank/DDBJ whole genome shotgun (WGS) entry which is preliminary data.</text>
</comment>
<reference evidence="3 4" key="1">
    <citation type="submission" date="2024-02" db="EMBL/GenBank/DDBJ databases">
        <authorList>
            <person name="Chen Y."/>
            <person name="Shah S."/>
            <person name="Dougan E. K."/>
            <person name="Thang M."/>
            <person name="Chan C."/>
        </authorList>
    </citation>
    <scope>NUCLEOTIDE SEQUENCE [LARGE SCALE GENOMIC DNA]</scope>
</reference>
<keyword evidence="2" id="KW-0472">Membrane</keyword>
<evidence type="ECO:0000256" key="1">
    <source>
        <dbReference type="SAM" id="MobiDB-lite"/>
    </source>
</evidence>
<dbReference type="Proteomes" id="UP001642484">
    <property type="component" value="Unassembled WGS sequence"/>
</dbReference>
<feature type="transmembrane region" description="Helical" evidence="2">
    <location>
        <begin position="175"/>
        <end position="192"/>
    </location>
</feature>
<evidence type="ECO:0000313" key="3">
    <source>
        <dbReference type="EMBL" id="CAK8994353.1"/>
    </source>
</evidence>
<keyword evidence="4" id="KW-1185">Reference proteome</keyword>
<keyword evidence="2" id="KW-1133">Transmembrane helix</keyword>
<keyword evidence="2" id="KW-0812">Transmembrane</keyword>
<sequence>MSLATNSAHHPQRHEKVAAFRKALDTADGLPAELRQDLCALPAGGVYAEGVRKARKPRAARLQGPATTMQRSEELRAPSSPDVRELLSSAQTQEIVLEHIDISMSSISTDSNYTMHVASAESDEAETEALLGASSAECLWLQEIPYGVCTCHQEKRLVVDPCLGRLELLWAKARLALVILSGFAFVALLGRLGHNWLEMRLAKGEIPPMEAALLIGVVMPAALVGFLCVLEHTEWRYVRTVFPTSEPYTPLLHELLPRLRRLCRL</sequence>
<proteinExistence type="predicted"/>